<gene>
    <name evidence="1" type="ORF">E3C22_21950</name>
</gene>
<comment type="caution">
    <text evidence="1">The sequence shown here is derived from an EMBL/GenBank/DDBJ whole genome shotgun (WGS) entry which is preliminary data.</text>
</comment>
<dbReference type="Proteomes" id="UP000298179">
    <property type="component" value="Unassembled WGS sequence"/>
</dbReference>
<dbReference type="AlphaFoldDB" id="A0A4Y8R9K5"/>
<dbReference type="EMBL" id="SOZD01000010">
    <property type="protein sequence ID" value="TFF18220.1"/>
    <property type="molecule type" value="Genomic_DNA"/>
</dbReference>
<accession>A0A4Y8R9K5</accession>
<protein>
    <submittedName>
        <fullName evidence="1">Uncharacterized protein</fullName>
    </submittedName>
</protein>
<organism evidence="1 2">
    <name type="scientific">Jiella endophytica</name>
    <dbReference type="NCBI Taxonomy" id="2558362"/>
    <lineage>
        <taxon>Bacteria</taxon>
        <taxon>Pseudomonadati</taxon>
        <taxon>Pseudomonadota</taxon>
        <taxon>Alphaproteobacteria</taxon>
        <taxon>Hyphomicrobiales</taxon>
        <taxon>Aurantimonadaceae</taxon>
        <taxon>Jiella</taxon>
    </lineage>
</organism>
<keyword evidence="2" id="KW-1185">Reference proteome</keyword>
<evidence type="ECO:0000313" key="2">
    <source>
        <dbReference type="Proteomes" id="UP000298179"/>
    </source>
</evidence>
<sequence>MLLQFPGRLDLVRERVGQASLCPSSWPKLLSAIERILPGASPQLRRIDRDVARRGLKLHRALSVANRTRLRFSDSGWQDDACHPSLEPGTIFRLGVDGDETRPDLMFEGETAGAGLVLHDRAQQSWSLTIALPPERREAMTPAVLTLLRRFADDLVDAFLVSHATGSPDQPSRETIDAAWDAVRAPVMLLDRELNIEAANVAAEDLLHAARYFRTGQSETGKPAGRLALASRDDLQALEVAVGRLLAGRRTSARIALEGLRGSEPLAVTLRRAGSPDWRRQFVPELAETNHVLAIFRPSETAAFVRRHTG</sequence>
<name>A0A4Y8R9K5_9HYPH</name>
<dbReference type="OrthoDB" id="2973014at2"/>
<reference evidence="1 2" key="1">
    <citation type="submission" date="2019-03" db="EMBL/GenBank/DDBJ databases">
        <title>Jiella endophytica sp. nov., a novel endophytic bacterium isolated from root of Ficus microcarpa Linn. f.</title>
        <authorList>
            <person name="Tuo L."/>
        </authorList>
    </citation>
    <scope>NUCLEOTIDE SEQUENCE [LARGE SCALE GENOMIC DNA]</scope>
    <source>
        <strain evidence="1 2">CBS5Q-3</strain>
    </source>
</reference>
<proteinExistence type="predicted"/>
<dbReference type="RefSeq" id="WP_134764032.1">
    <property type="nucleotide sequence ID" value="NZ_SOZD01000010.1"/>
</dbReference>
<evidence type="ECO:0000313" key="1">
    <source>
        <dbReference type="EMBL" id="TFF18220.1"/>
    </source>
</evidence>